<dbReference type="GeneTree" id="ENSGT00950000183076"/>
<dbReference type="PANTHER" id="PTHR14149:SF10">
    <property type="entry name" value="RAS GTPASE-ACTIVATING-LIKE PROTEIN IQGAP3"/>
    <property type="match status" value="1"/>
</dbReference>
<dbReference type="SUPFAM" id="SSF47576">
    <property type="entry name" value="Calponin-homology domain, CH-domain"/>
    <property type="match status" value="1"/>
</dbReference>
<evidence type="ECO:0000256" key="4">
    <source>
        <dbReference type="SAM" id="Coils"/>
    </source>
</evidence>
<reference evidence="8" key="3">
    <citation type="submission" date="2025-09" db="UniProtKB">
        <authorList>
            <consortium name="Ensembl"/>
        </authorList>
    </citation>
    <scope>IDENTIFICATION</scope>
    <source>
        <strain evidence="8">Glennie</strain>
    </source>
</reference>
<evidence type="ECO:0000256" key="3">
    <source>
        <dbReference type="ARBA" id="ARBA00022860"/>
    </source>
</evidence>
<dbReference type="InterPro" id="IPR000593">
    <property type="entry name" value="RasGAP_C"/>
</dbReference>
<dbReference type="SMART" id="SM00323">
    <property type="entry name" value="RasGAP"/>
    <property type="match status" value="1"/>
</dbReference>
<evidence type="ECO:0008006" key="10">
    <source>
        <dbReference type="Google" id="ProtNLM"/>
    </source>
</evidence>
<evidence type="ECO:0000259" key="6">
    <source>
        <dbReference type="PROSITE" id="PS50018"/>
    </source>
</evidence>
<evidence type="ECO:0000256" key="5">
    <source>
        <dbReference type="SAM" id="MobiDB-lite"/>
    </source>
</evidence>
<evidence type="ECO:0000259" key="7">
    <source>
        <dbReference type="PROSITE" id="PS50021"/>
    </source>
</evidence>
<evidence type="ECO:0000256" key="2">
    <source>
        <dbReference type="ARBA" id="ARBA00022737"/>
    </source>
</evidence>
<keyword evidence="9" id="KW-1185">Reference proteome</keyword>
<evidence type="ECO:0000313" key="8">
    <source>
        <dbReference type="Ensembl" id="ENSOANP00000048344.1"/>
    </source>
</evidence>
<dbReference type="PANTHER" id="PTHR14149">
    <property type="entry name" value="RAS GTPASE-ACTIVATING PROTEIN WITH IQ MOTIF"/>
    <property type="match status" value="1"/>
</dbReference>
<dbReference type="InterPro" id="IPR001936">
    <property type="entry name" value="RasGAP_dom"/>
</dbReference>
<dbReference type="SUPFAM" id="SSF143885">
    <property type="entry name" value="RGC domain-like"/>
    <property type="match status" value="1"/>
</dbReference>
<feature type="region of interest" description="Disordered" evidence="5">
    <location>
        <begin position="1024"/>
        <end position="1049"/>
    </location>
</feature>
<feature type="region of interest" description="Disordered" evidence="5">
    <location>
        <begin position="534"/>
        <end position="553"/>
    </location>
</feature>
<dbReference type="InterPro" id="IPR008936">
    <property type="entry name" value="Rho_GTPase_activation_prot"/>
</dbReference>
<dbReference type="Pfam" id="PF03836">
    <property type="entry name" value="RasGAP_C"/>
    <property type="match status" value="1"/>
</dbReference>
<keyword evidence="1" id="KW-0597">Phosphoprotein</keyword>
<dbReference type="InterPro" id="IPR001715">
    <property type="entry name" value="CH_dom"/>
</dbReference>
<dbReference type="PROSITE" id="PS50021">
    <property type="entry name" value="CH"/>
    <property type="match status" value="1"/>
</dbReference>
<accession>A0A6I8P638</accession>
<dbReference type="Gene3D" id="1.10.418.10">
    <property type="entry name" value="Calponin-like domain"/>
    <property type="match status" value="1"/>
</dbReference>
<protein>
    <recommendedName>
        <fullName evidence="10">IQ motif containing GTPase activating protein 3</fullName>
    </recommendedName>
</protein>
<dbReference type="Proteomes" id="UP000002279">
    <property type="component" value="Chromosome X5"/>
</dbReference>
<dbReference type="FunFam" id="1.10.506.10:FF:000004">
    <property type="entry name" value="IQ motif containing GTPase activating protein 1"/>
    <property type="match status" value="1"/>
</dbReference>
<dbReference type="Gene3D" id="1.10.506.10">
    <property type="entry name" value="GTPase Activation - p120gap, domain 1"/>
    <property type="match status" value="1"/>
</dbReference>
<sequence length="1300" mass="143775">MAFVKRLLCARHCSFIHSIIFIERLLCAEHWTKRWGIQGNQVAPREAHSLNPHFTDEGTEAQRSERLTADEMDAQRRETVVYQYLCRLEEAKRWLESCLGERLPPALELERSLRNGVVLARLGSLLAPDAAPPARIYDADQTRYKASGLHFRHTDNINFWRGAMETLGLPSIFYPETTDVYDGKNLPRVVYCLHALSLYLFRLGLAPQILDLDGQLRFTEEELSSVRSELDRQGLQLPAFGGIADLLAGETTGHRAAGTRGDGRSVRPPFGLSPVAHGHKAWGLPSPRRSAPAPCLRPSQLSLGFSPTALRAAGRINAAIRRGRPEETLRELQSPDARLPPVVPSAAPLYQRELRALQRQQPGEELGPEELFVAVEMLSAVALVNAALDAGDAGAVGEALGSAAAGLAEVLGENAQRRCHSPSCPTPTEAAAVNVINAALRRDDPAETLRALLLPPARLHPVIRSDAAARYHYLLAAAQVCKVHPRTPPSLLTPSVPIRPHSPLPIPDPRGSLALLHCVPLAPEDLLGFPIPTQTSNPQGPLPRPRVRGLPVRAPHPPLRVVRRFAGRLSRGREERAELGRLQAELSRRVRANRALERDLDLLDVQIGLLVRSRATLQVTRLAALLGPGRPEGLKSLTREKRRQLEAYQHLFYLLQTHPTYLARLIAQMPPTRASRLLEPVVFSLFNYACGRRDAYLLLQLFRAALQEEIRARVDRPRDIVTGNPPVIRLVVSFYRRGPGTGALRAILGGPVRDALRDPAPAARTDPVDVYKAWVNRTEAQTGKKSTLPYNVSPDEALSHPEVRQQLDAAICSLVASASRFLAAITASADGIPYGMRYVAKVLRTSLAEKFPDAEAEIWKVVSHVLYYRFLNPAVVAPDAFDVVDLAAGGALTLDQRRHLGAVAQLLQQAASGQTWPGPGCCHLQPLNDFLTEGHHRFRKLVGRVCRVQEPEVRFGVDEYAELVSVARPVVYLTAGELVNTHKLLLAHQDSIAPDPGDPLHGILEDLGEVPPIKALLGTGPQRGWGTGLAREGARGEERERVWGSPLPGGPGATRLLGPPWAHPPLLPFPQEDAHHRLLLRRRERELRTPGLKGHDLCPPLLTLQEKKRRLARDLRRLEGLGVLAPAEGYQGIVDEMAKDIRQQHGARQRVRMELAKLRAALRALEAKTTFHEEQLDYYGQYLRTCLDGLAAGSRDRCPGKGKAPSPLRYTATRLLDKGVLLGIEGLPPQQLRNVIFDIAPGVQAGQFEVSARFMGVEMEQFQLYYQVRLQWEGWRADSSGGRRERRGTWFGSWLFRDPL</sequence>
<feature type="compositionally biased region" description="Basic and acidic residues" evidence="5">
    <location>
        <begin position="1032"/>
        <end position="1042"/>
    </location>
</feature>
<reference evidence="8" key="2">
    <citation type="submission" date="2025-08" db="UniProtKB">
        <authorList>
            <consortium name="Ensembl"/>
        </authorList>
    </citation>
    <scope>IDENTIFICATION</scope>
    <source>
        <strain evidence="8">Glennie</strain>
    </source>
</reference>
<evidence type="ECO:0000313" key="9">
    <source>
        <dbReference type="Proteomes" id="UP000002279"/>
    </source>
</evidence>
<evidence type="ECO:0000256" key="1">
    <source>
        <dbReference type="ARBA" id="ARBA00022553"/>
    </source>
</evidence>
<dbReference type="SMART" id="SM00033">
    <property type="entry name" value="CH"/>
    <property type="match status" value="1"/>
</dbReference>
<dbReference type="InterPro" id="IPR036872">
    <property type="entry name" value="CH_dom_sf"/>
</dbReference>
<feature type="domain" description="Ras-GAP" evidence="6">
    <location>
        <begin position="696"/>
        <end position="912"/>
    </location>
</feature>
<feature type="coiled-coil region" evidence="4">
    <location>
        <begin position="1148"/>
        <end position="1175"/>
    </location>
</feature>
<name>A0A6I8P638_ORNAN</name>
<keyword evidence="3" id="KW-0112">Calmodulin-binding</keyword>
<reference evidence="8 9" key="1">
    <citation type="journal article" date="2008" name="Nature">
        <title>Genome analysis of the platypus reveals unique signatures of evolution.</title>
        <authorList>
            <person name="Warren W.C."/>
            <person name="Hillier L.W."/>
            <person name="Marshall Graves J.A."/>
            <person name="Birney E."/>
            <person name="Ponting C.P."/>
            <person name="Grutzner F."/>
            <person name="Belov K."/>
            <person name="Miller W."/>
            <person name="Clarke L."/>
            <person name="Chinwalla A.T."/>
            <person name="Yang S.P."/>
            <person name="Heger A."/>
            <person name="Locke D.P."/>
            <person name="Miethke P."/>
            <person name="Waters P.D."/>
            <person name="Veyrunes F."/>
            <person name="Fulton L."/>
            <person name="Fulton B."/>
            <person name="Graves T."/>
            <person name="Wallis J."/>
            <person name="Puente X.S."/>
            <person name="Lopez-Otin C."/>
            <person name="Ordonez G.R."/>
            <person name="Eichler E.E."/>
            <person name="Chen L."/>
            <person name="Cheng Z."/>
            <person name="Deakin J.E."/>
            <person name="Alsop A."/>
            <person name="Thompson K."/>
            <person name="Kirby P."/>
            <person name="Papenfuss A.T."/>
            <person name="Wakefield M.J."/>
            <person name="Olender T."/>
            <person name="Lancet D."/>
            <person name="Huttley G.A."/>
            <person name="Smit A.F."/>
            <person name="Pask A."/>
            <person name="Temple-Smith P."/>
            <person name="Batzer M.A."/>
            <person name="Walker J.A."/>
            <person name="Konkel M.K."/>
            <person name="Harris R.S."/>
            <person name="Whittington C.M."/>
            <person name="Wong E.S."/>
            <person name="Gemmell N.J."/>
            <person name="Buschiazzo E."/>
            <person name="Vargas Jentzsch I.M."/>
            <person name="Merkel A."/>
            <person name="Schmitz J."/>
            <person name="Zemann A."/>
            <person name="Churakov G."/>
            <person name="Kriegs J.O."/>
            <person name="Brosius J."/>
            <person name="Murchison E.P."/>
            <person name="Sachidanandam R."/>
            <person name="Smith C."/>
            <person name="Hannon G.J."/>
            <person name="Tsend-Ayush E."/>
            <person name="McMillan D."/>
            <person name="Attenborough R."/>
            <person name="Rens W."/>
            <person name="Ferguson-Smith M."/>
            <person name="Lefevre C.M."/>
            <person name="Sharp J.A."/>
            <person name="Nicholas K.R."/>
            <person name="Ray D.A."/>
            <person name="Kube M."/>
            <person name="Reinhardt R."/>
            <person name="Pringle T.H."/>
            <person name="Taylor J."/>
            <person name="Jones R.C."/>
            <person name="Nixon B."/>
            <person name="Dacheux J.L."/>
            <person name="Niwa H."/>
            <person name="Sekita Y."/>
            <person name="Huang X."/>
            <person name="Stark A."/>
            <person name="Kheradpour P."/>
            <person name="Kellis M."/>
            <person name="Flicek P."/>
            <person name="Chen Y."/>
            <person name="Webber C."/>
            <person name="Hardison R."/>
            <person name="Nelson J."/>
            <person name="Hallsworth-Pepin K."/>
            <person name="Delehaunty K."/>
            <person name="Markovic C."/>
            <person name="Minx P."/>
            <person name="Feng Y."/>
            <person name="Kremitzki C."/>
            <person name="Mitreva M."/>
            <person name="Glasscock J."/>
            <person name="Wylie T."/>
            <person name="Wohldmann P."/>
            <person name="Thiru P."/>
            <person name="Nhan M.N."/>
            <person name="Pohl C.S."/>
            <person name="Smith S.M."/>
            <person name="Hou S."/>
            <person name="Nefedov M."/>
            <person name="de Jong P.J."/>
            <person name="Renfree M.B."/>
            <person name="Mardis E.R."/>
            <person name="Wilson R.K."/>
        </authorList>
    </citation>
    <scope>NUCLEOTIDE SEQUENCE [LARGE SCALE GENOMIC DNA]</scope>
    <source>
        <strain evidence="8 9">Glennie</strain>
    </source>
</reference>
<dbReference type="Bgee" id="ENSOANG00000046848">
    <property type="expression patterns" value="Expressed in fibroblast and 5 other cell types or tissues"/>
</dbReference>
<keyword evidence="4" id="KW-0175">Coiled coil</keyword>
<organism evidence="8 9">
    <name type="scientific">Ornithorhynchus anatinus</name>
    <name type="common">Duckbill platypus</name>
    <dbReference type="NCBI Taxonomy" id="9258"/>
    <lineage>
        <taxon>Eukaryota</taxon>
        <taxon>Metazoa</taxon>
        <taxon>Chordata</taxon>
        <taxon>Craniata</taxon>
        <taxon>Vertebrata</taxon>
        <taxon>Euteleostomi</taxon>
        <taxon>Mammalia</taxon>
        <taxon>Monotremata</taxon>
        <taxon>Ornithorhynchidae</taxon>
        <taxon>Ornithorhynchus</taxon>
    </lineage>
</organism>
<feature type="domain" description="Calponin-homology (CH)" evidence="7">
    <location>
        <begin position="85"/>
        <end position="200"/>
    </location>
</feature>
<dbReference type="Ensembl" id="ENSOANT00000051183.1">
    <property type="protein sequence ID" value="ENSOANP00000048344.1"/>
    <property type="gene ID" value="ENSOANG00000046848.1"/>
</dbReference>
<dbReference type="SUPFAM" id="SSF48350">
    <property type="entry name" value="GTPase activation domain, GAP"/>
    <property type="match status" value="1"/>
</dbReference>
<proteinExistence type="predicted"/>
<dbReference type="FunFam" id="1.10.418.10:FF:000013">
    <property type="entry name" value="IQ motif containing GTPase activating protein 1"/>
    <property type="match status" value="1"/>
</dbReference>
<keyword evidence="2" id="KW-0677">Repeat</keyword>
<dbReference type="Pfam" id="PF00307">
    <property type="entry name" value="CH"/>
    <property type="match status" value="1"/>
</dbReference>
<dbReference type="GO" id="GO:0005516">
    <property type="term" value="F:calmodulin binding"/>
    <property type="evidence" value="ECO:0007669"/>
    <property type="project" value="UniProtKB-KW"/>
</dbReference>
<dbReference type="Pfam" id="PF00616">
    <property type="entry name" value="RasGAP"/>
    <property type="match status" value="1"/>
</dbReference>
<dbReference type="PROSITE" id="PS50018">
    <property type="entry name" value="RAS_GTPASE_ACTIV_2"/>
    <property type="match status" value="1"/>
</dbReference>